<evidence type="ECO:0000256" key="1">
    <source>
        <dbReference type="ARBA" id="ARBA00006271"/>
    </source>
</evidence>
<dbReference type="GO" id="GO:0051026">
    <property type="term" value="P:chiasma assembly"/>
    <property type="evidence" value="ECO:0007669"/>
    <property type="project" value="TreeGrafter"/>
</dbReference>
<dbReference type="GO" id="GO:0030983">
    <property type="term" value="F:mismatched DNA binding"/>
    <property type="evidence" value="ECO:0007669"/>
    <property type="project" value="InterPro"/>
</dbReference>
<name>A0A177TNG5_9BASI</name>
<keyword evidence="2" id="KW-0547">Nucleotide-binding</keyword>
<dbReference type="SMART" id="SM00533">
    <property type="entry name" value="MUTSd"/>
    <property type="match status" value="1"/>
</dbReference>
<dbReference type="CDD" id="cd03281">
    <property type="entry name" value="ABC_MSH5_euk"/>
    <property type="match status" value="1"/>
</dbReference>
<keyword evidence="3" id="KW-0067">ATP-binding</keyword>
<dbReference type="InterPro" id="IPR045076">
    <property type="entry name" value="MutS"/>
</dbReference>
<dbReference type="GO" id="GO:0005524">
    <property type="term" value="F:ATP binding"/>
    <property type="evidence" value="ECO:0007669"/>
    <property type="project" value="UniProtKB-KW"/>
</dbReference>
<dbReference type="EMBL" id="LWDF02000399">
    <property type="protein sequence ID" value="KAE8249260.1"/>
    <property type="molecule type" value="Genomic_DNA"/>
</dbReference>
<organism evidence="7 8">
    <name type="scientific">Tilletia indica</name>
    <dbReference type="NCBI Taxonomy" id="43049"/>
    <lineage>
        <taxon>Eukaryota</taxon>
        <taxon>Fungi</taxon>
        <taxon>Dikarya</taxon>
        <taxon>Basidiomycota</taxon>
        <taxon>Ustilaginomycotina</taxon>
        <taxon>Exobasidiomycetes</taxon>
        <taxon>Tilletiales</taxon>
        <taxon>Tilletiaceae</taxon>
        <taxon>Tilletia</taxon>
    </lineage>
</organism>
<reference evidence="7" key="2">
    <citation type="journal article" date="2019" name="IMA Fungus">
        <title>Genome sequencing and comparison of five Tilletia species to identify candidate genes for the detection of regulated species infecting wheat.</title>
        <authorList>
            <person name="Nguyen H.D.T."/>
            <person name="Sultana T."/>
            <person name="Kesanakurti P."/>
            <person name="Hambleton S."/>
        </authorList>
    </citation>
    <scope>NUCLEOTIDE SEQUENCE</scope>
    <source>
        <strain evidence="7">DAOMC 236416</strain>
    </source>
</reference>
<dbReference type="InterPro" id="IPR027417">
    <property type="entry name" value="P-loop_NTPase"/>
</dbReference>
<dbReference type="Pfam" id="PF00488">
    <property type="entry name" value="MutS_V"/>
    <property type="match status" value="1"/>
</dbReference>
<dbReference type="PANTHER" id="PTHR11361">
    <property type="entry name" value="DNA MISMATCH REPAIR PROTEIN MUTS FAMILY MEMBER"/>
    <property type="match status" value="1"/>
</dbReference>
<evidence type="ECO:0000256" key="5">
    <source>
        <dbReference type="SAM" id="MobiDB-lite"/>
    </source>
</evidence>
<dbReference type="GO" id="GO:0006298">
    <property type="term" value="P:mismatch repair"/>
    <property type="evidence" value="ECO:0007669"/>
    <property type="project" value="InterPro"/>
</dbReference>
<dbReference type="SUPFAM" id="SSF52540">
    <property type="entry name" value="P-loop containing nucleoside triphosphate hydrolases"/>
    <property type="match status" value="1"/>
</dbReference>
<dbReference type="InterPro" id="IPR000432">
    <property type="entry name" value="DNA_mismatch_repair_MutS_C"/>
</dbReference>
<dbReference type="AlphaFoldDB" id="A0A177TNG5"/>
<dbReference type="GO" id="GO:0005634">
    <property type="term" value="C:nucleus"/>
    <property type="evidence" value="ECO:0007669"/>
    <property type="project" value="TreeGrafter"/>
</dbReference>
<feature type="compositionally biased region" description="Low complexity" evidence="5">
    <location>
        <begin position="255"/>
        <end position="273"/>
    </location>
</feature>
<keyword evidence="8" id="KW-1185">Reference proteome</keyword>
<dbReference type="SUPFAM" id="SSF48334">
    <property type="entry name" value="DNA repair protein MutS, domain III"/>
    <property type="match status" value="1"/>
</dbReference>
<dbReference type="SMART" id="SM00534">
    <property type="entry name" value="MUTSac"/>
    <property type="match status" value="1"/>
</dbReference>
<feature type="compositionally biased region" description="Acidic residues" evidence="5">
    <location>
        <begin position="60"/>
        <end position="74"/>
    </location>
</feature>
<feature type="region of interest" description="Disordered" evidence="5">
    <location>
        <begin position="255"/>
        <end position="274"/>
    </location>
</feature>
<evidence type="ECO:0000256" key="4">
    <source>
        <dbReference type="ARBA" id="ARBA00023125"/>
    </source>
</evidence>
<evidence type="ECO:0000256" key="3">
    <source>
        <dbReference type="ARBA" id="ARBA00022840"/>
    </source>
</evidence>
<evidence type="ECO:0000259" key="6">
    <source>
        <dbReference type="PROSITE" id="PS00486"/>
    </source>
</evidence>
<gene>
    <name evidence="7" type="ORF">A4X13_0g5275</name>
</gene>
<dbReference type="Gene3D" id="3.40.50.300">
    <property type="entry name" value="P-loop containing nucleotide triphosphate hydrolases"/>
    <property type="match status" value="1"/>
</dbReference>
<feature type="region of interest" description="Disordered" evidence="5">
    <location>
        <begin position="133"/>
        <end position="170"/>
    </location>
</feature>
<dbReference type="PANTHER" id="PTHR11361:SF20">
    <property type="entry name" value="MUTS PROTEIN HOMOLOG 5"/>
    <property type="match status" value="1"/>
</dbReference>
<comment type="similarity">
    <text evidence="1">Belongs to the DNA mismatch repair MutS family.</text>
</comment>
<feature type="region of interest" description="Disordered" evidence="5">
    <location>
        <begin position="51"/>
        <end position="105"/>
    </location>
</feature>
<feature type="domain" description="DNA mismatch repair proteins mutS family" evidence="6">
    <location>
        <begin position="626"/>
        <end position="642"/>
    </location>
</feature>
<keyword evidence="4" id="KW-0238">DNA-binding</keyword>
<evidence type="ECO:0000313" key="7">
    <source>
        <dbReference type="EMBL" id="KAE8249260.1"/>
    </source>
</evidence>
<reference evidence="7" key="1">
    <citation type="submission" date="2016-04" db="EMBL/GenBank/DDBJ databases">
        <authorList>
            <person name="Nguyen H.D."/>
            <person name="Samba Siva P."/>
            <person name="Cullis J."/>
            <person name="Levesque C.A."/>
            <person name="Hambleton S."/>
        </authorList>
    </citation>
    <scope>NUCLEOTIDE SEQUENCE</scope>
    <source>
        <strain evidence="7">DAOMC 236416</strain>
    </source>
</reference>
<proteinExistence type="inferred from homology"/>
<comment type="caution">
    <text evidence="7">The sequence shown here is derived from an EMBL/GenBank/DDBJ whole genome shotgun (WGS) entry which is preliminary data.</text>
</comment>
<feature type="compositionally biased region" description="Acidic residues" evidence="5">
    <location>
        <begin position="149"/>
        <end position="159"/>
    </location>
</feature>
<protein>
    <recommendedName>
        <fullName evidence="6">DNA mismatch repair proteins mutS family domain-containing protein</fullName>
    </recommendedName>
</protein>
<dbReference type="GO" id="GO:0140664">
    <property type="term" value="F:ATP-dependent DNA damage sensor activity"/>
    <property type="evidence" value="ECO:0007669"/>
    <property type="project" value="InterPro"/>
</dbReference>
<feature type="region of interest" description="Disordered" evidence="5">
    <location>
        <begin position="766"/>
        <end position="789"/>
    </location>
</feature>
<accession>A0A177TNG5</accession>
<dbReference type="Proteomes" id="UP000077521">
    <property type="component" value="Unassembled WGS sequence"/>
</dbReference>
<evidence type="ECO:0000256" key="2">
    <source>
        <dbReference type="ARBA" id="ARBA00022741"/>
    </source>
</evidence>
<dbReference type="PROSITE" id="PS00486">
    <property type="entry name" value="DNA_MISMATCH_REPAIR_2"/>
    <property type="match status" value="1"/>
</dbReference>
<sequence length="850" mass="92583">MARRAVRFVSRQGVAQLKIAINADPQGFPTNQNLDSPDVEDLLDEEMELYAGGRARSADEELNADGNDEDDDDQQQARNSANERYGDSHDSTQDEDAASSPPPRVFSVQTCGAKIGCAFYDVTTGKLSLLEDAPEEGRRVHTHSMSGAGEDEEEEEDTDNNTGKGAKADDDIDTAKETLMTLLEQFAPVNLVLTNSDSSARFHTAVRKELIYQDSVLSIRPSTEFNTTSGMQRIHSLQLQEQHLSATDDQMDIDQTASTSASTQPSSAPTTTSFGNKLQSSCAVDLHVMPLSVGAAGALLSHLTRIQASFDHYEGYTSDAGGSTSTENTLKITSIESIVLQDCLSISTESRIALDVFGEESHAALHSASRKHEGLSLFAILDSTRTPWYLLAIPVTEEMSDELPTVDGWDFQFASENAMYFKGDKMRDLDQHLGDIHTFIVEREIEHLIALQEAVCQHATVLLQIADLFAELDCLLALSDAAARFGWVRPEMTQENVIEIYQGRHALQELTVDSFVPNDAYLQGGVPAYQSDEEGAGMEETKGAKSLLVVTGSNGSGKSIYLKQIALIVLLAHVGSFVPAEGARIGICDQILTSIQARHSVSRLQSSFLLDVSQVGFALRQCTPRSLVLFDEIGKGTDATDGAALFAATIRHLLERPEGCPKTVVATHFHEAFHPAILPDSLPFQTAHMEVMFTDDSANHGSVRTSEDEMVFLFRLAPGLALTSNAAHLARVFLVPEDVVQRAEHVAELARTHNLAALLLEDDAATSETSRTSHVGRAESQAMSEAGKAVQLRRQEEQARVEAAERRMRAFLEWELVEEELDDDSMAISGVSGSTPADSVRRGLAQIMSV</sequence>
<dbReference type="InterPro" id="IPR007696">
    <property type="entry name" value="DNA_mismatch_repair_MutS_core"/>
</dbReference>
<evidence type="ECO:0000313" key="8">
    <source>
        <dbReference type="Proteomes" id="UP000077521"/>
    </source>
</evidence>
<dbReference type="InterPro" id="IPR036187">
    <property type="entry name" value="DNA_mismatch_repair_MutS_sf"/>
</dbReference>